<organism evidence="2 3">
    <name type="scientific">Carboxylicivirga linearis</name>
    <dbReference type="NCBI Taxonomy" id="1628157"/>
    <lineage>
        <taxon>Bacteria</taxon>
        <taxon>Pseudomonadati</taxon>
        <taxon>Bacteroidota</taxon>
        <taxon>Bacteroidia</taxon>
        <taxon>Marinilabiliales</taxon>
        <taxon>Marinilabiliaceae</taxon>
        <taxon>Carboxylicivirga</taxon>
    </lineage>
</organism>
<dbReference type="Gene3D" id="2.30.30.40">
    <property type="entry name" value="SH3 Domains"/>
    <property type="match status" value="1"/>
</dbReference>
<reference evidence="2 3" key="1">
    <citation type="journal article" date="2015" name="Int. J. Syst. Evol. Microbiol.">
        <title>Carboxylicivirga linearis sp. nov., isolated from a sea cucumber culture pond.</title>
        <authorList>
            <person name="Wang F.Q."/>
            <person name="Zhou Y.X."/>
            <person name="Lin X.Z."/>
            <person name="Chen G.J."/>
            <person name="Du Z.J."/>
        </authorList>
    </citation>
    <scope>NUCLEOTIDE SEQUENCE [LARGE SCALE GENOMIC DNA]</scope>
    <source>
        <strain evidence="2 3">FB218</strain>
    </source>
</reference>
<accession>A0ABS5JPK0</accession>
<dbReference type="EMBL" id="JAGUCO010000001">
    <property type="protein sequence ID" value="MBS2096820.1"/>
    <property type="molecule type" value="Genomic_DNA"/>
</dbReference>
<proteinExistence type="predicted"/>
<name>A0ABS5JPK0_9BACT</name>
<dbReference type="InterPro" id="IPR039315">
    <property type="entry name" value="CheW"/>
</dbReference>
<evidence type="ECO:0000259" key="1">
    <source>
        <dbReference type="PROSITE" id="PS50851"/>
    </source>
</evidence>
<gene>
    <name evidence="2" type="ORF">KEM10_00935</name>
</gene>
<dbReference type="Proteomes" id="UP000708576">
    <property type="component" value="Unassembled WGS sequence"/>
</dbReference>
<dbReference type="RefSeq" id="WP_212212290.1">
    <property type="nucleotide sequence ID" value="NZ_JAGUCO010000001.1"/>
</dbReference>
<evidence type="ECO:0000313" key="3">
    <source>
        <dbReference type="Proteomes" id="UP000708576"/>
    </source>
</evidence>
<dbReference type="Pfam" id="PF01584">
    <property type="entry name" value="CheW"/>
    <property type="match status" value="1"/>
</dbReference>
<keyword evidence="3" id="KW-1185">Reference proteome</keyword>
<dbReference type="PROSITE" id="PS50851">
    <property type="entry name" value="CHEW"/>
    <property type="match status" value="1"/>
</dbReference>
<feature type="domain" description="CheW-like" evidence="1">
    <location>
        <begin position="5"/>
        <end position="148"/>
    </location>
</feature>
<evidence type="ECO:0000313" key="2">
    <source>
        <dbReference type="EMBL" id="MBS2096820.1"/>
    </source>
</evidence>
<sequence length="161" mass="17708">MSELINAYLTFSVGSNTFGVHVGKVVEILEYVKPKSVPESLPYITGVIDHRENIVPVIDTGLKFNVGTIDVTPQTCIVVLEIDKPDNSGKLIIGAMVDAVSDVFESDNEKIKTIENDFKPGYISATYKTDENLVMILNAEQVFNDKDIIALDELKSSIEAE</sequence>
<dbReference type="Gene3D" id="2.40.50.180">
    <property type="entry name" value="CheA-289, Domain 4"/>
    <property type="match status" value="1"/>
</dbReference>
<protein>
    <submittedName>
        <fullName evidence="2">Purine-binding chemotaxis protein CheW</fullName>
    </submittedName>
</protein>
<comment type="caution">
    <text evidence="2">The sequence shown here is derived from an EMBL/GenBank/DDBJ whole genome shotgun (WGS) entry which is preliminary data.</text>
</comment>
<dbReference type="PANTHER" id="PTHR22617:SF23">
    <property type="entry name" value="CHEMOTAXIS PROTEIN CHEW"/>
    <property type="match status" value="1"/>
</dbReference>
<dbReference type="SUPFAM" id="SSF50341">
    <property type="entry name" value="CheW-like"/>
    <property type="match status" value="1"/>
</dbReference>
<dbReference type="PANTHER" id="PTHR22617">
    <property type="entry name" value="CHEMOTAXIS SENSOR HISTIDINE KINASE-RELATED"/>
    <property type="match status" value="1"/>
</dbReference>
<dbReference type="InterPro" id="IPR036061">
    <property type="entry name" value="CheW-like_dom_sf"/>
</dbReference>
<dbReference type="SMART" id="SM00260">
    <property type="entry name" value="CheW"/>
    <property type="match status" value="1"/>
</dbReference>
<dbReference type="InterPro" id="IPR002545">
    <property type="entry name" value="CheW-lke_dom"/>
</dbReference>